<evidence type="ECO:0000256" key="7">
    <source>
        <dbReference type="ARBA" id="ARBA00022801"/>
    </source>
</evidence>
<dbReference type="AlphaFoldDB" id="A0A0C3QF70"/>
<dbReference type="OrthoDB" id="527344at2759"/>
<comment type="cofactor">
    <cofactor evidence="1">
        <name>Zn(2+)</name>
        <dbReference type="ChEBI" id="CHEBI:29105"/>
    </cofactor>
</comment>
<reference evidence="10 11" key="1">
    <citation type="submission" date="2014-04" db="EMBL/GenBank/DDBJ databases">
        <authorList>
            <consortium name="DOE Joint Genome Institute"/>
            <person name="Kuo A."/>
            <person name="Girlanda M."/>
            <person name="Perotto S."/>
            <person name="Kohler A."/>
            <person name="Nagy L.G."/>
            <person name="Floudas D."/>
            <person name="Copeland A."/>
            <person name="Barry K.W."/>
            <person name="Cichocki N."/>
            <person name="Veneault-Fourrey C."/>
            <person name="LaButti K."/>
            <person name="Lindquist E.A."/>
            <person name="Lipzen A."/>
            <person name="Lundell T."/>
            <person name="Morin E."/>
            <person name="Murat C."/>
            <person name="Sun H."/>
            <person name="Tunlid A."/>
            <person name="Henrissat B."/>
            <person name="Grigoriev I.V."/>
            <person name="Hibbett D.S."/>
            <person name="Martin F."/>
            <person name="Nordberg H.P."/>
            <person name="Cantor M.N."/>
            <person name="Hua S.X."/>
        </authorList>
    </citation>
    <scope>NUCLEOTIDE SEQUENCE [LARGE SCALE GENOMIC DNA]</scope>
    <source>
        <strain evidence="10 11">MUT 4182</strain>
    </source>
</reference>
<evidence type="ECO:0000256" key="3">
    <source>
        <dbReference type="ARBA" id="ARBA00022694"/>
    </source>
</evidence>
<dbReference type="GO" id="GO:0042781">
    <property type="term" value="F:3'-tRNA processing endoribonuclease activity"/>
    <property type="evidence" value="ECO:0007669"/>
    <property type="project" value="TreeGrafter"/>
</dbReference>
<evidence type="ECO:0000256" key="6">
    <source>
        <dbReference type="ARBA" id="ARBA00022759"/>
    </source>
</evidence>
<evidence type="ECO:0000313" key="11">
    <source>
        <dbReference type="Proteomes" id="UP000054248"/>
    </source>
</evidence>
<dbReference type="EMBL" id="KN823056">
    <property type="protein sequence ID" value="KIO24701.1"/>
    <property type="molecule type" value="Genomic_DNA"/>
</dbReference>
<protein>
    <submittedName>
        <fullName evidence="10">Uncharacterized protein</fullName>
    </submittedName>
</protein>
<dbReference type="InterPro" id="IPR036866">
    <property type="entry name" value="RibonucZ/Hydroxyglut_hydro"/>
</dbReference>
<dbReference type="STRING" id="1051891.A0A0C3QF70"/>
<name>A0A0C3QF70_9AGAM</name>
<dbReference type="Proteomes" id="UP000054248">
    <property type="component" value="Unassembled WGS sequence"/>
</dbReference>
<keyword evidence="4" id="KW-0540">Nuclease</keyword>
<keyword evidence="11" id="KW-1185">Reference proteome</keyword>
<dbReference type="PANTHER" id="PTHR46018">
    <property type="entry name" value="ZINC PHOSPHODIESTERASE ELAC PROTEIN 1"/>
    <property type="match status" value="1"/>
</dbReference>
<feature type="compositionally biased region" description="Low complexity" evidence="9">
    <location>
        <begin position="318"/>
        <end position="330"/>
    </location>
</feature>
<dbReference type="Gene3D" id="3.60.15.10">
    <property type="entry name" value="Ribonuclease Z/Hydroxyacylglutathione hydrolase-like"/>
    <property type="match status" value="1"/>
</dbReference>
<dbReference type="Pfam" id="PF23023">
    <property type="entry name" value="Anti-Pycsar_Apyc1"/>
    <property type="match status" value="1"/>
</dbReference>
<dbReference type="HOGENOM" id="CLU_031317_4_2_1"/>
<accession>A0A0C3QF70</accession>
<gene>
    <name evidence="10" type="ORF">M407DRAFT_25947</name>
</gene>
<feature type="region of interest" description="Disordered" evidence="9">
    <location>
        <begin position="315"/>
        <end position="347"/>
    </location>
</feature>
<dbReference type="SUPFAM" id="SSF56281">
    <property type="entry name" value="Metallo-hydrolase/oxidoreductase"/>
    <property type="match status" value="1"/>
</dbReference>
<keyword evidence="5" id="KW-0479">Metal-binding</keyword>
<proteinExistence type="inferred from homology"/>
<keyword evidence="8" id="KW-0862">Zinc</keyword>
<organism evidence="10 11">
    <name type="scientific">Tulasnella calospora MUT 4182</name>
    <dbReference type="NCBI Taxonomy" id="1051891"/>
    <lineage>
        <taxon>Eukaryota</taxon>
        <taxon>Fungi</taxon>
        <taxon>Dikarya</taxon>
        <taxon>Basidiomycota</taxon>
        <taxon>Agaricomycotina</taxon>
        <taxon>Agaricomycetes</taxon>
        <taxon>Cantharellales</taxon>
        <taxon>Tulasnellaceae</taxon>
        <taxon>Tulasnella</taxon>
    </lineage>
</organism>
<evidence type="ECO:0000256" key="4">
    <source>
        <dbReference type="ARBA" id="ARBA00022722"/>
    </source>
</evidence>
<evidence type="ECO:0000256" key="2">
    <source>
        <dbReference type="ARBA" id="ARBA00011738"/>
    </source>
</evidence>
<dbReference type="InterPro" id="IPR013471">
    <property type="entry name" value="RNase_Z/BN"/>
</dbReference>
<dbReference type="GO" id="GO:0046872">
    <property type="term" value="F:metal ion binding"/>
    <property type="evidence" value="ECO:0007669"/>
    <property type="project" value="UniProtKB-KW"/>
</dbReference>
<dbReference type="PANTHER" id="PTHR46018:SF2">
    <property type="entry name" value="ZINC PHOSPHODIESTERASE ELAC PROTEIN 1"/>
    <property type="match status" value="1"/>
</dbReference>
<evidence type="ECO:0000256" key="8">
    <source>
        <dbReference type="ARBA" id="ARBA00022833"/>
    </source>
</evidence>
<evidence type="ECO:0000313" key="10">
    <source>
        <dbReference type="EMBL" id="KIO24701.1"/>
    </source>
</evidence>
<reference evidence="11" key="2">
    <citation type="submission" date="2015-01" db="EMBL/GenBank/DDBJ databases">
        <title>Evolutionary Origins and Diversification of the Mycorrhizal Mutualists.</title>
        <authorList>
            <consortium name="DOE Joint Genome Institute"/>
            <consortium name="Mycorrhizal Genomics Consortium"/>
            <person name="Kohler A."/>
            <person name="Kuo A."/>
            <person name="Nagy L.G."/>
            <person name="Floudas D."/>
            <person name="Copeland A."/>
            <person name="Barry K.W."/>
            <person name="Cichocki N."/>
            <person name="Veneault-Fourrey C."/>
            <person name="LaButti K."/>
            <person name="Lindquist E.A."/>
            <person name="Lipzen A."/>
            <person name="Lundell T."/>
            <person name="Morin E."/>
            <person name="Murat C."/>
            <person name="Riley R."/>
            <person name="Ohm R."/>
            <person name="Sun H."/>
            <person name="Tunlid A."/>
            <person name="Henrissat B."/>
            <person name="Grigoriev I.V."/>
            <person name="Hibbett D.S."/>
            <person name="Martin F."/>
        </authorList>
    </citation>
    <scope>NUCLEOTIDE SEQUENCE [LARGE SCALE GENOMIC DNA]</scope>
    <source>
        <strain evidence="11">MUT 4182</strain>
    </source>
</reference>
<dbReference type="GO" id="GO:0005634">
    <property type="term" value="C:nucleus"/>
    <property type="evidence" value="ECO:0007669"/>
    <property type="project" value="TreeGrafter"/>
</dbReference>
<keyword evidence="7" id="KW-0378">Hydrolase</keyword>
<dbReference type="HAMAP" id="MF_01818">
    <property type="entry name" value="RNase_Z_BN"/>
    <property type="match status" value="1"/>
</dbReference>
<evidence type="ECO:0000256" key="9">
    <source>
        <dbReference type="SAM" id="MobiDB-lite"/>
    </source>
</evidence>
<evidence type="ECO:0000256" key="5">
    <source>
        <dbReference type="ARBA" id="ARBA00022723"/>
    </source>
</evidence>
<keyword evidence="6" id="KW-0255">Endonuclease</keyword>
<comment type="subunit">
    <text evidence="2">Homodimer.</text>
</comment>
<evidence type="ECO:0000256" key="1">
    <source>
        <dbReference type="ARBA" id="ARBA00001947"/>
    </source>
</evidence>
<sequence>MPKAVNLSFLGTCSGGGPLLNRSCSSSLIDVSGPVWMVDCAEGTLRQLMLSGIKMSRLRRIFITHLHADHCLGVVPVMSNLMSGAGGTERTDLRLEVYGLSGLRELIRTTLKITKLQLNGRYAVHELLHPGETPYPCAQEELHGNELPGRDIYLNSLGYVFREPPQTSRLELTQIMDPINRNKEALAKIGFSPPFKVIDHILSIRQPYTLPDGYVIDPPSQIPGRKLVILGDTHDPWAMKDLAMDASVLVHEATNAYIPPNLLRSGRSSGPPSEEAVRAKAISRGHSTPGMAGEFAKAINAQRVILNHFSARFQPADSSPSYTWSSSSRTPRQHHGRGRSGDDDKARVIREIERQATSAWLESSDPSKWPTAVAAWDFLSIDIREHEARDNMNADITDLRDQRNG</sequence>
<keyword evidence="3" id="KW-0819">tRNA processing</keyword>